<evidence type="ECO:0000313" key="16">
    <source>
        <dbReference type="Proteomes" id="UP000283458"/>
    </source>
</evidence>
<evidence type="ECO:0000256" key="6">
    <source>
        <dbReference type="ARBA" id="ARBA00022605"/>
    </source>
</evidence>
<evidence type="ECO:0000256" key="9">
    <source>
        <dbReference type="ARBA" id="ARBA00025475"/>
    </source>
</evidence>
<evidence type="ECO:0000256" key="2">
    <source>
        <dbReference type="ARBA" id="ARBA00009667"/>
    </source>
</evidence>
<dbReference type="SUPFAM" id="SSF51366">
    <property type="entry name" value="Ribulose-phoshate binding barrel"/>
    <property type="match status" value="1"/>
</dbReference>
<comment type="caution">
    <text evidence="15">The sequence shown here is derived from an EMBL/GenBank/DDBJ whole genome shotgun (WGS) entry which is preliminary data.</text>
</comment>
<dbReference type="GO" id="GO:0000105">
    <property type="term" value="P:L-histidine biosynthetic process"/>
    <property type="evidence" value="ECO:0007669"/>
    <property type="project" value="UniProtKB-UniPathway"/>
</dbReference>
<gene>
    <name evidence="15" type="ORF">D3877_28360</name>
</gene>
<proteinExistence type="inferred from homology"/>
<dbReference type="EMBL" id="QYUL01000006">
    <property type="protein sequence ID" value="RJF76800.1"/>
    <property type="molecule type" value="Genomic_DNA"/>
</dbReference>
<dbReference type="GO" id="GO:0016829">
    <property type="term" value="F:lyase activity"/>
    <property type="evidence" value="ECO:0007669"/>
    <property type="project" value="UniProtKB-KW"/>
</dbReference>
<evidence type="ECO:0000256" key="3">
    <source>
        <dbReference type="ARBA" id="ARBA00011152"/>
    </source>
</evidence>
<dbReference type="CDD" id="cd04731">
    <property type="entry name" value="HisF"/>
    <property type="match status" value="1"/>
</dbReference>
<dbReference type="InterPro" id="IPR011060">
    <property type="entry name" value="RibuloseP-bd_barrel"/>
</dbReference>
<evidence type="ECO:0000313" key="15">
    <source>
        <dbReference type="EMBL" id="RJF76800.1"/>
    </source>
</evidence>
<evidence type="ECO:0000256" key="1">
    <source>
        <dbReference type="ARBA" id="ARBA00005091"/>
    </source>
</evidence>
<dbReference type="InterPro" id="IPR050064">
    <property type="entry name" value="IGPS_HisA/HisF"/>
</dbReference>
<keyword evidence="16" id="KW-1185">Reference proteome</keyword>
<evidence type="ECO:0000256" key="5">
    <source>
        <dbReference type="ARBA" id="ARBA00016318"/>
    </source>
</evidence>
<dbReference type="UniPathway" id="UPA00031">
    <property type="reaction ID" value="UER00010"/>
</dbReference>
<protein>
    <recommendedName>
        <fullName evidence="5">Imidazole glycerol phosphate synthase subunit HisF</fullName>
        <ecNumber evidence="4">4.3.2.10</ecNumber>
    </recommendedName>
    <alternativeName>
        <fullName evidence="10">IGP synthase cyclase subunit</fullName>
    </alternativeName>
    <alternativeName>
        <fullName evidence="11">IGP synthase subunit HisF</fullName>
    </alternativeName>
    <alternativeName>
        <fullName evidence="12">ImGP synthase subunit HisF</fullName>
    </alternativeName>
</protein>
<dbReference type="AlphaFoldDB" id="A0A418VKY0"/>
<evidence type="ECO:0000256" key="13">
    <source>
        <dbReference type="ARBA" id="ARBA00047838"/>
    </source>
</evidence>
<evidence type="ECO:0000256" key="11">
    <source>
        <dbReference type="ARBA" id="ARBA00031409"/>
    </source>
</evidence>
<dbReference type="Proteomes" id="UP000283458">
    <property type="component" value="Unassembled WGS sequence"/>
</dbReference>
<keyword evidence="7 14" id="KW-0368">Histidine biosynthesis</keyword>
<sequence>MTPMLRKRLVTVLTFNDGVLFRTKLFEPDYRYTHNFVDAWSVDEIVVLDVTRPGQGTRENFFRVVKDFASRCFVPLAAGGGIRSLDDVKRMIDLGADKVVVNSMTVERPALLGEIASLYGAQCVVCSIDARQTADGRRYEAFTHFGTRPTGLEPAKLARQAQTAGAGEILITSIERDGSLSGYDLDLCRSVTEAVSVPVLVSGGAGSWQHFVDAFNKAGASGVCTSNIYHFTETSIRSAKNFLDKAGIAVRK</sequence>
<keyword evidence="8" id="KW-0456">Lyase</keyword>
<dbReference type="InterPro" id="IPR006062">
    <property type="entry name" value="His_biosynth"/>
</dbReference>
<dbReference type="InterPro" id="IPR013785">
    <property type="entry name" value="Aldolase_TIM"/>
</dbReference>
<comment type="function">
    <text evidence="9">IGPS catalyzes the conversion of PRFAR and glutamine to IGP, AICAR and glutamate. The HisF subunit catalyzes the cyclization activity that produces IGP and AICAR from PRFAR using the ammonia provided by the HisH subunit.</text>
</comment>
<dbReference type="Gene3D" id="3.20.20.70">
    <property type="entry name" value="Aldolase class I"/>
    <property type="match status" value="1"/>
</dbReference>
<comment type="subunit">
    <text evidence="3">Heterodimer of HisH and HisF.</text>
</comment>
<evidence type="ECO:0000256" key="4">
    <source>
        <dbReference type="ARBA" id="ARBA00012809"/>
    </source>
</evidence>
<comment type="catalytic activity">
    <reaction evidence="13">
        <text>5-[(5-phospho-1-deoxy-D-ribulos-1-ylimino)methylamino]-1-(5-phospho-beta-D-ribosyl)imidazole-4-carboxamide + L-glutamine = D-erythro-1-(imidazol-4-yl)glycerol 3-phosphate + 5-amino-1-(5-phospho-beta-D-ribosyl)imidazole-4-carboxamide + L-glutamate + H(+)</text>
        <dbReference type="Rhea" id="RHEA:24793"/>
        <dbReference type="ChEBI" id="CHEBI:15378"/>
        <dbReference type="ChEBI" id="CHEBI:29985"/>
        <dbReference type="ChEBI" id="CHEBI:58278"/>
        <dbReference type="ChEBI" id="CHEBI:58359"/>
        <dbReference type="ChEBI" id="CHEBI:58475"/>
        <dbReference type="ChEBI" id="CHEBI:58525"/>
        <dbReference type="EC" id="4.3.2.10"/>
    </reaction>
</comment>
<evidence type="ECO:0000256" key="14">
    <source>
        <dbReference type="RuleBase" id="RU003657"/>
    </source>
</evidence>
<dbReference type="GO" id="GO:0000107">
    <property type="term" value="F:imidazoleglycerol-phosphate synthase activity"/>
    <property type="evidence" value="ECO:0007669"/>
    <property type="project" value="InterPro"/>
</dbReference>
<dbReference type="Pfam" id="PF00977">
    <property type="entry name" value="His_biosynth"/>
    <property type="match status" value="1"/>
</dbReference>
<accession>A0A418VKY0</accession>
<keyword evidence="6 14" id="KW-0028">Amino-acid biosynthesis</keyword>
<comment type="similarity">
    <text evidence="2 14">Belongs to the HisA/HisF family.</text>
</comment>
<evidence type="ECO:0000256" key="10">
    <source>
        <dbReference type="ARBA" id="ARBA00030264"/>
    </source>
</evidence>
<organism evidence="15 16">
    <name type="scientific">Azospirillum cavernae</name>
    <dbReference type="NCBI Taxonomy" id="2320860"/>
    <lineage>
        <taxon>Bacteria</taxon>
        <taxon>Pseudomonadati</taxon>
        <taxon>Pseudomonadota</taxon>
        <taxon>Alphaproteobacteria</taxon>
        <taxon>Rhodospirillales</taxon>
        <taxon>Azospirillaceae</taxon>
        <taxon>Azospirillum</taxon>
    </lineage>
</organism>
<dbReference type="EC" id="4.3.2.10" evidence="4"/>
<name>A0A418VKY0_9PROT</name>
<evidence type="ECO:0000256" key="7">
    <source>
        <dbReference type="ARBA" id="ARBA00023102"/>
    </source>
</evidence>
<dbReference type="InterPro" id="IPR004651">
    <property type="entry name" value="HisF"/>
</dbReference>
<reference evidence="15 16" key="1">
    <citation type="submission" date="2018-09" db="EMBL/GenBank/DDBJ databases">
        <authorList>
            <person name="Zhu H."/>
        </authorList>
    </citation>
    <scope>NUCLEOTIDE SEQUENCE [LARGE SCALE GENOMIC DNA]</scope>
    <source>
        <strain evidence="15 16">K2W22B-5</strain>
    </source>
</reference>
<evidence type="ECO:0000256" key="8">
    <source>
        <dbReference type="ARBA" id="ARBA00023239"/>
    </source>
</evidence>
<dbReference type="PANTHER" id="PTHR21235:SF2">
    <property type="entry name" value="IMIDAZOLE GLYCEROL PHOSPHATE SYNTHASE HISHF"/>
    <property type="match status" value="1"/>
</dbReference>
<dbReference type="PANTHER" id="PTHR21235">
    <property type="entry name" value="IMIDAZOLE GLYCEROL PHOSPHATE SYNTHASE SUBUNIT HISF/H IGP SYNTHASE SUBUNIT HISF/H"/>
    <property type="match status" value="1"/>
</dbReference>
<evidence type="ECO:0000256" key="12">
    <source>
        <dbReference type="ARBA" id="ARBA00032401"/>
    </source>
</evidence>
<comment type="pathway">
    <text evidence="1">Amino-acid biosynthesis; L-histidine biosynthesis; L-histidine from 5-phospho-alpha-D-ribose 1-diphosphate: step 5/9.</text>
</comment>